<feature type="region of interest" description="Disordered" evidence="1">
    <location>
        <begin position="1"/>
        <end position="59"/>
    </location>
</feature>
<evidence type="ECO:0000256" key="1">
    <source>
        <dbReference type="SAM" id="MobiDB-lite"/>
    </source>
</evidence>
<name>A0A1I7TZZ0_9PELO</name>
<accession>A0A1I7TZZ0</accession>
<feature type="region of interest" description="Disordered" evidence="1">
    <location>
        <begin position="171"/>
        <end position="230"/>
    </location>
</feature>
<dbReference type="WBParaSite" id="Csp11.Scaffold629.g13481.t1">
    <property type="protein sequence ID" value="Csp11.Scaffold629.g13481.t1"/>
    <property type="gene ID" value="Csp11.Scaffold629.g13481"/>
</dbReference>
<feature type="compositionally biased region" description="Acidic residues" evidence="1">
    <location>
        <begin position="192"/>
        <end position="229"/>
    </location>
</feature>
<reference evidence="3" key="1">
    <citation type="submission" date="2016-11" db="UniProtKB">
        <authorList>
            <consortium name="WormBaseParasite"/>
        </authorList>
    </citation>
    <scope>IDENTIFICATION</scope>
</reference>
<evidence type="ECO:0000313" key="3">
    <source>
        <dbReference type="WBParaSite" id="Csp11.Scaffold629.g13481.t1"/>
    </source>
</evidence>
<protein>
    <submittedName>
        <fullName evidence="3">CNDH2_C domain-containing protein</fullName>
    </submittedName>
</protein>
<proteinExistence type="predicted"/>
<organism evidence="2 3">
    <name type="scientific">Caenorhabditis tropicalis</name>
    <dbReference type="NCBI Taxonomy" id="1561998"/>
    <lineage>
        <taxon>Eukaryota</taxon>
        <taxon>Metazoa</taxon>
        <taxon>Ecdysozoa</taxon>
        <taxon>Nematoda</taxon>
        <taxon>Chromadorea</taxon>
        <taxon>Rhabditida</taxon>
        <taxon>Rhabditina</taxon>
        <taxon>Rhabditomorpha</taxon>
        <taxon>Rhabditoidea</taxon>
        <taxon>Rhabditidae</taxon>
        <taxon>Peloderinae</taxon>
        <taxon>Caenorhabditis</taxon>
    </lineage>
</organism>
<evidence type="ECO:0000313" key="2">
    <source>
        <dbReference type="Proteomes" id="UP000095282"/>
    </source>
</evidence>
<dbReference type="STRING" id="1561998.A0A1I7TZZ0"/>
<dbReference type="AlphaFoldDB" id="A0A1I7TZZ0"/>
<keyword evidence="2" id="KW-1185">Reference proteome</keyword>
<dbReference type="Proteomes" id="UP000095282">
    <property type="component" value="Unplaced"/>
</dbReference>
<feature type="compositionally biased region" description="Acidic residues" evidence="1">
    <location>
        <begin position="17"/>
        <end position="28"/>
    </location>
</feature>
<sequence>MDEEDEPAAKRSKAVVQEDENQVEESDTELEKDHEPVSLPDSAEYQFSEDGGESGDRAGEVPAPFWCGLALSDYDLLVNQSNGVLFDKYTRTKNEDLHNRPVEDDQRDARGQIRQIEIIDGKVYDHPDSLTYDQRRHNMWHHCLQQVRFIRENYDDVTALLQQRAEQNRLRRVLRPQQPEPQQQEPERQEEPQNEPENEEFPENGEEPEEEERNAENENSDDSDDEEEGVPVRVQVPVPVPDPVPQFDLLVDPNPKRRTEILDFMCPADYEQSIQYIMNQSKPETESETAQDYFIRRKVTVRDLADQYNAADDNWRPGHHHEFGSFFPAQFSYDMIEYLSVCMMEFGLDFNHLKTETQVAYPENKEINHDFDTFLNTCLLGEDTVYSGYIAEKVDDQSELVDNDESVLYNVYGEYNYEMKNRTMNFR</sequence>
<dbReference type="eggNOG" id="ENOG502TJ4Q">
    <property type="taxonomic scope" value="Eukaryota"/>
</dbReference>